<dbReference type="RefSeq" id="WP_282002425.1">
    <property type="nucleotide sequence ID" value="NZ_AP027151.1"/>
</dbReference>
<name>A0ABN6VSR8_9BACT</name>
<evidence type="ECO:0000256" key="1">
    <source>
        <dbReference type="ARBA" id="ARBA00008324"/>
    </source>
</evidence>
<evidence type="ECO:0000256" key="2">
    <source>
        <dbReference type="ARBA" id="ARBA00022801"/>
    </source>
</evidence>
<protein>
    <recommendedName>
        <fullName evidence="3">Thioesterase domain-containing protein</fullName>
    </recommendedName>
</protein>
<keyword evidence="2" id="KW-0378">Hydrolase</keyword>
<dbReference type="CDD" id="cd03443">
    <property type="entry name" value="PaaI_thioesterase"/>
    <property type="match status" value="1"/>
</dbReference>
<evidence type="ECO:0000313" key="4">
    <source>
        <dbReference type="EMBL" id="BDV42155.1"/>
    </source>
</evidence>
<dbReference type="InterPro" id="IPR006683">
    <property type="entry name" value="Thioestr_dom"/>
</dbReference>
<comment type="similarity">
    <text evidence="1">Belongs to the thioesterase PaaI family.</text>
</comment>
<dbReference type="PANTHER" id="PTHR21660:SF1">
    <property type="entry name" value="ACYL-COENZYME A THIOESTERASE 13"/>
    <property type="match status" value="1"/>
</dbReference>
<dbReference type="PANTHER" id="PTHR21660">
    <property type="entry name" value="THIOESTERASE SUPERFAMILY MEMBER-RELATED"/>
    <property type="match status" value="1"/>
</dbReference>
<evidence type="ECO:0000259" key="3">
    <source>
        <dbReference type="Pfam" id="PF03061"/>
    </source>
</evidence>
<dbReference type="InterPro" id="IPR029069">
    <property type="entry name" value="HotDog_dom_sf"/>
</dbReference>
<dbReference type="InterPro" id="IPR039298">
    <property type="entry name" value="ACOT13"/>
</dbReference>
<evidence type="ECO:0000313" key="5">
    <source>
        <dbReference type="Proteomes" id="UP001317705"/>
    </source>
</evidence>
<dbReference type="Proteomes" id="UP001317705">
    <property type="component" value="Chromosome"/>
</dbReference>
<accession>A0ABN6VSR8</accession>
<dbReference type="EMBL" id="AP027151">
    <property type="protein sequence ID" value="BDV42155.1"/>
    <property type="molecule type" value="Genomic_DNA"/>
</dbReference>
<organism evidence="4 5">
    <name type="scientific">Geotalea uraniireducens</name>
    <dbReference type="NCBI Taxonomy" id="351604"/>
    <lineage>
        <taxon>Bacteria</taxon>
        <taxon>Pseudomonadati</taxon>
        <taxon>Thermodesulfobacteriota</taxon>
        <taxon>Desulfuromonadia</taxon>
        <taxon>Geobacterales</taxon>
        <taxon>Geobacteraceae</taxon>
        <taxon>Geotalea</taxon>
    </lineage>
</organism>
<dbReference type="InterPro" id="IPR003736">
    <property type="entry name" value="PAAI_dom"/>
</dbReference>
<sequence length="134" mass="14416">MHKIEPATLESGNDISMLRTLGISLREIGDRYALMEVTVDASHRNYFGGAHGGLIATLMDTVSFFPRPLLPSGKSCTTTNLAITYVRPAALGDVLTARAELQHLGRRLASIAVTVTNQQHKLVAHGTTTLMVSS</sequence>
<reference evidence="4 5" key="1">
    <citation type="submission" date="2022-12" db="EMBL/GenBank/DDBJ databases">
        <title>Polyphasic characterization of Geotalea uranireducens NIT-SL11 newly isolated from a complex of sewage sludge and microbially reduced graphene oxide.</title>
        <authorList>
            <person name="Xie L."/>
            <person name="Yoshida N."/>
            <person name="Meng L."/>
        </authorList>
    </citation>
    <scope>NUCLEOTIDE SEQUENCE [LARGE SCALE GENOMIC DNA]</scope>
    <source>
        <strain evidence="4 5">NIT-SL11</strain>
    </source>
</reference>
<keyword evidence="5" id="KW-1185">Reference proteome</keyword>
<dbReference type="NCBIfam" id="TIGR00369">
    <property type="entry name" value="unchar_dom_1"/>
    <property type="match status" value="1"/>
</dbReference>
<dbReference type="SUPFAM" id="SSF54637">
    <property type="entry name" value="Thioesterase/thiol ester dehydrase-isomerase"/>
    <property type="match status" value="1"/>
</dbReference>
<gene>
    <name evidence="4" type="ORF">GURASL_10780</name>
</gene>
<dbReference type="Gene3D" id="3.10.129.10">
    <property type="entry name" value="Hotdog Thioesterase"/>
    <property type="match status" value="1"/>
</dbReference>
<feature type="domain" description="Thioesterase" evidence="3">
    <location>
        <begin position="47"/>
        <end position="123"/>
    </location>
</feature>
<proteinExistence type="inferred from homology"/>
<dbReference type="Pfam" id="PF03061">
    <property type="entry name" value="4HBT"/>
    <property type="match status" value="1"/>
</dbReference>